<dbReference type="Proteomes" id="UP000039865">
    <property type="component" value="Unassembled WGS sequence"/>
</dbReference>
<dbReference type="GO" id="GO:0006508">
    <property type="term" value="P:proteolysis"/>
    <property type="evidence" value="ECO:0007669"/>
    <property type="project" value="UniProtKB-KW"/>
</dbReference>
<dbReference type="GO" id="GO:0004843">
    <property type="term" value="F:cysteine-type deubiquitinase activity"/>
    <property type="evidence" value="ECO:0007669"/>
    <property type="project" value="UniProtKB-UniRule"/>
</dbReference>
<organism evidence="4 5">
    <name type="scientific">Stylonychia lemnae</name>
    <name type="common">Ciliate</name>
    <dbReference type="NCBI Taxonomy" id="5949"/>
    <lineage>
        <taxon>Eukaryota</taxon>
        <taxon>Sar</taxon>
        <taxon>Alveolata</taxon>
        <taxon>Ciliophora</taxon>
        <taxon>Intramacronucleata</taxon>
        <taxon>Spirotrichea</taxon>
        <taxon>Stichotrichia</taxon>
        <taxon>Sporadotrichida</taxon>
        <taxon>Oxytrichidae</taxon>
        <taxon>Stylonychinae</taxon>
        <taxon>Stylonychia</taxon>
    </lineage>
</organism>
<feature type="compositionally biased region" description="Polar residues" evidence="2">
    <location>
        <begin position="25"/>
        <end position="34"/>
    </location>
</feature>
<dbReference type="EMBL" id="CCKQ01011986">
    <property type="protein sequence ID" value="CDW83589.1"/>
    <property type="molecule type" value="Genomic_DNA"/>
</dbReference>
<sequence length="521" mass="59936">MRTNSNGNYPNYSNNNSSFKSTSGQPSYSSSIGKNYNNSSSGVSSVLYGNQNPSQQNLRQPSRQQINWQEEEEKKQYQNQSSIYTQQQLMQQQQLKEAQASFKIGSLTSNPIAQGNSFGDYYGNTKKFEKTPEDEQYSKSYKQSSSLNEKPSQSSFSQHQTSGSMISSSASKKAGPPPGLRNIGNTCFMNSILQCVFATPYLNDFFLTEYSKSSQYRSARLADAYNSLIKQVKQGYESTISPTDLKYAVSKVAPQFSGYGQQDAQEFLRFFLDGLHEELNRVRKKPPYKEMDFDKLPADQQSDNWWQYNKERDDSIITDLFTGQLMNKIECQSCNHCSYAFDNFMDLSISIPRKGVKITGYVDLKDCLKTFIQPERMEECGYKCQKCKKVDNFNKEMTVYRFPKIMVIHLKRFYNSYMRREKLNTTVNIPTTVDLSEFAPNSKHDSKRKAKYQLYGVSHHSGTLYGGHYIGQAGQMILIIFYREIYNLDDGKWYQCNDSWVKQCTPDLQSSSAYVLFYVMM</sequence>
<keyword evidence="1" id="KW-0645">Protease</keyword>
<evidence type="ECO:0000256" key="1">
    <source>
        <dbReference type="RuleBase" id="RU366025"/>
    </source>
</evidence>
<dbReference type="AlphaFoldDB" id="A0A078AN47"/>
<dbReference type="InterPro" id="IPR050185">
    <property type="entry name" value="Ub_carboxyl-term_hydrolase"/>
</dbReference>
<dbReference type="EC" id="3.4.19.12" evidence="1"/>
<proteinExistence type="inferred from homology"/>
<accession>A0A078AN47</accession>
<comment type="catalytic activity">
    <reaction evidence="1">
        <text>Thiol-dependent hydrolysis of ester, thioester, amide, peptide and isopeptide bonds formed by the C-terminal Gly of ubiquitin (a 76-residue protein attached to proteins as an intracellular targeting signal).</text>
        <dbReference type="EC" id="3.4.19.12"/>
    </reaction>
</comment>
<dbReference type="SUPFAM" id="SSF54001">
    <property type="entry name" value="Cysteine proteinases"/>
    <property type="match status" value="1"/>
</dbReference>
<dbReference type="PROSITE" id="PS00973">
    <property type="entry name" value="USP_2"/>
    <property type="match status" value="1"/>
</dbReference>
<feature type="region of interest" description="Disordered" evidence="2">
    <location>
        <begin position="124"/>
        <end position="177"/>
    </location>
</feature>
<gene>
    <name evidence="4" type="primary">Contig17888.g19016</name>
    <name evidence="4" type="ORF">STYLEM_12637</name>
</gene>
<feature type="compositionally biased region" description="Low complexity" evidence="2">
    <location>
        <begin position="162"/>
        <end position="174"/>
    </location>
</feature>
<evidence type="ECO:0000256" key="2">
    <source>
        <dbReference type="SAM" id="MobiDB-lite"/>
    </source>
</evidence>
<feature type="region of interest" description="Disordered" evidence="2">
    <location>
        <begin position="1"/>
        <end position="73"/>
    </location>
</feature>
<keyword evidence="5" id="KW-1185">Reference proteome</keyword>
<evidence type="ECO:0000313" key="4">
    <source>
        <dbReference type="EMBL" id="CDW83589.1"/>
    </source>
</evidence>
<protein>
    <recommendedName>
        <fullName evidence="1">Ubiquitin carboxyl-terminal hydrolase</fullName>
        <ecNumber evidence="1">3.4.19.12</ecNumber>
    </recommendedName>
</protein>
<dbReference type="PANTHER" id="PTHR21646">
    <property type="entry name" value="UBIQUITIN CARBOXYL-TERMINAL HYDROLASE"/>
    <property type="match status" value="1"/>
</dbReference>
<name>A0A078AN47_STYLE</name>
<dbReference type="InParanoid" id="A0A078AN47"/>
<evidence type="ECO:0000259" key="3">
    <source>
        <dbReference type="PROSITE" id="PS50235"/>
    </source>
</evidence>
<dbReference type="OMA" id="YYCNDSS"/>
<dbReference type="CDD" id="cd02674">
    <property type="entry name" value="Peptidase_C19R"/>
    <property type="match status" value="1"/>
</dbReference>
<reference evidence="4 5" key="1">
    <citation type="submission" date="2014-06" db="EMBL/GenBank/DDBJ databases">
        <authorList>
            <person name="Swart Estienne"/>
        </authorList>
    </citation>
    <scope>NUCLEOTIDE SEQUENCE [LARGE SCALE GENOMIC DNA]</scope>
    <source>
        <strain evidence="4 5">130c</strain>
    </source>
</reference>
<keyword evidence="1" id="KW-0788">Thiol protease</keyword>
<comment type="similarity">
    <text evidence="1">Belongs to the peptidase C19 family.</text>
</comment>
<dbReference type="Pfam" id="PF00443">
    <property type="entry name" value="UCH"/>
    <property type="match status" value="1"/>
</dbReference>
<keyword evidence="1 4" id="KW-0378">Hydrolase</keyword>
<dbReference type="PROSITE" id="PS00972">
    <property type="entry name" value="USP_1"/>
    <property type="match status" value="1"/>
</dbReference>
<dbReference type="InterPro" id="IPR028889">
    <property type="entry name" value="USP"/>
</dbReference>
<feature type="compositionally biased region" description="Basic and acidic residues" evidence="2">
    <location>
        <begin position="126"/>
        <end position="137"/>
    </location>
</feature>
<keyword evidence="1" id="KW-0833">Ubl conjugation pathway</keyword>
<feature type="compositionally biased region" description="Polar residues" evidence="2">
    <location>
        <begin position="51"/>
        <end position="68"/>
    </location>
</feature>
<dbReference type="GO" id="GO:0016579">
    <property type="term" value="P:protein deubiquitination"/>
    <property type="evidence" value="ECO:0007669"/>
    <property type="project" value="InterPro"/>
</dbReference>
<feature type="compositionally biased region" description="Polar residues" evidence="2">
    <location>
        <begin position="147"/>
        <end position="161"/>
    </location>
</feature>
<dbReference type="InterPro" id="IPR001394">
    <property type="entry name" value="Peptidase_C19_UCH"/>
</dbReference>
<feature type="domain" description="USP" evidence="3">
    <location>
        <begin position="178"/>
        <end position="521"/>
    </location>
</feature>
<dbReference type="InterPro" id="IPR018200">
    <property type="entry name" value="USP_CS"/>
</dbReference>
<dbReference type="Gene3D" id="3.90.70.10">
    <property type="entry name" value="Cysteine proteinases"/>
    <property type="match status" value="1"/>
</dbReference>
<feature type="compositionally biased region" description="Low complexity" evidence="2">
    <location>
        <begin position="1"/>
        <end position="24"/>
    </location>
</feature>
<dbReference type="InterPro" id="IPR038765">
    <property type="entry name" value="Papain-like_cys_pep_sf"/>
</dbReference>
<dbReference type="OrthoDB" id="292964at2759"/>
<evidence type="ECO:0000313" key="5">
    <source>
        <dbReference type="Proteomes" id="UP000039865"/>
    </source>
</evidence>
<dbReference type="PANTHER" id="PTHR21646:SF23">
    <property type="entry name" value="UBIQUITIN CARBOXYL-TERMINAL HYDROLASE USP2"/>
    <property type="match status" value="1"/>
</dbReference>
<dbReference type="PROSITE" id="PS50235">
    <property type="entry name" value="USP_3"/>
    <property type="match status" value="1"/>
</dbReference>
<feature type="compositionally biased region" description="Low complexity" evidence="2">
    <location>
        <begin position="35"/>
        <end position="50"/>
    </location>
</feature>